<dbReference type="GO" id="GO:0016020">
    <property type="term" value="C:membrane"/>
    <property type="evidence" value="ECO:0007669"/>
    <property type="project" value="UniProtKB-SubCell"/>
</dbReference>
<feature type="transmembrane region" description="Helical" evidence="6">
    <location>
        <begin position="57"/>
        <end position="78"/>
    </location>
</feature>
<evidence type="ECO:0000256" key="3">
    <source>
        <dbReference type="ARBA" id="ARBA00022692"/>
    </source>
</evidence>
<evidence type="ECO:0000256" key="1">
    <source>
        <dbReference type="ARBA" id="ARBA00004370"/>
    </source>
</evidence>
<evidence type="ECO:0000256" key="6">
    <source>
        <dbReference type="SAM" id="Phobius"/>
    </source>
</evidence>
<dbReference type="PANTHER" id="PTHR21659">
    <property type="entry name" value="HYDROPHOBIC PROTEIN RCI2 LOW TEMPERATURE AND SALT RESPONSIVE PROTEIN LTI6 -RELATED"/>
    <property type="match status" value="1"/>
</dbReference>
<dbReference type="AlphaFoldDB" id="A0A6V7WTJ2"/>
<dbReference type="EMBL" id="CAJEWN010000801">
    <property type="protein sequence ID" value="CAD2190330.1"/>
    <property type="molecule type" value="Genomic_DNA"/>
</dbReference>
<organism evidence="8 9">
    <name type="scientific">Meloidogyne enterolobii</name>
    <name type="common">Root-knot nematode worm</name>
    <name type="synonym">Meloidogyne mayaguensis</name>
    <dbReference type="NCBI Taxonomy" id="390850"/>
    <lineage>
        <taxon>Eukaryota</taxon>
        <taxon>Metazoa</taxon>
        <taxon>Ecdysozoa</taxon>
        <taxon>Nematoda</taxon>
        <taxon>Chromadorea</taxon>
        <taxon>Rhabditida</taxon>
        <taxon>Tylenchina</taxon>
        <taxon>Tylenchomorpha</taxon>
        <taxon>Tylenchoidea</taxon>
        <taxon>Meloidogynidae</taxon>
        <taxon>Meloidogyninae</taxon>
        <taxon>Meloidogyne</taxon>
    </lineage>
</organism>
<dbReference type="OrthoDB" id="2802411at2759"/>
<reference evidence="8 9" key="1">
    <citation type="submission" date="2020-08" db="EMBL/GenBank/DDBJ databases">
        <authorList>
            <person name="Koutsovoulos G."/>
            <person name="Danchin GJ E."/>
        </authorList>
    </citation>
    <scope>NUCLEOTIDE SEQUENCE [LARGE SCALE GENOMIC DNA]</scope>
</reference>
<comment type="subcellular location">
    <subcellularLocation>
        <location evidence="1">Membrane</location>
    </subcellularLocation>
</comment>
<gene>
    <name evidence="8" type="ORF">MENT_LOCUS43113</name>
</gene>
<dbReference type="Proteomes" id="UP000580250">
    <property type="component" value="Unassembled WGS sequence"/>
</dbReference>
<accession>A0A6V7WTJ2</accession>
<comment type="similarity">
    <text evidence="2">Belongs to the UPF0057 (PMP3) family.</text>
</comment>
<keyword evidence="4 6" id="KW-1133">Transmembrane helix</keyword>
<feature type="chain" id="PRO_5027929598" evidence="7">
    <location>
        <begin position="21"/>
        <end position="113"/>
    </location>
</feature>
<evidence type="ECO:0000313" key="9">
    <source>
        <dbReference type="Proteomes" id="UP000580250"/>
    </source>
</evidence>
<sequence>MHLYLFSTFLIACLVSSAYSHSVTHQEGDAVHLENVDGEGKSLERLLTRTKRSNGRWTAQQVIECIFAIFLPPVAIIIHGGREWVLHFIINIVLTIIGWIPGVIHALWYCFFS</sequence>
<evidence type="ECO:0000256" key="4">
    <source>
        <dbReference type="ARBA" id="ARBA00022989"/>
    </source>
</evidence>
<evidence type="ECO:0000313" key="8">
    <source>
        <dbReference type="EMBL" id="CAD2190330.1"/>
    </source>
</evidence>
<proteinExistence type="inferred from homology"/>
<evidence type="ECO:0000256" key="2">
    <source>
        <dbReference type="ARBA" id="ARBA00009530"/>
    </source>
</evidence>
<dbReference type="InterPro" id="IPR000612">
    <property type="entry name" value="PMP3"/>
</dbReference>
<evidence type="ECO:0000256" key="5">
    <source>
        <dbReference type="ARBA" id="ARBA00023136"/>
    </source>
</evidence>
<keyword evidence="5 6" id="KW-0472">Membrane</keyword>
<protein>
    <submittedName>
        <fullName evidence="8">Uncharacterized protein</fullName>
    </submittedName>
</protein>
<keyword evidence="7" id="KW-0732">Signal</keyword>
<name>A0A6V7WTJ2_MELEN</name>
<keyword evidence="3 6" id="KW-0812">Transmembrane</keyword>
<dbReference type="PROSITE" id="PS01309">
    <property type="entry name" value="UPF0057"/>
    <property type="match status" value="1"/>
</dbReference>
<dbReference type="Pfam" id="PF01679">
    <property type="entry name" value="Pmp3"/>
    <property type="match status" value="1"/>
</dbReference>
<feature type="signal peptide" evidence="7">
    <location>
        <begin position="1"/>
        <end position="20"/>
    </location>
</feature>
<feature type="transmembrane region" description="Helical" evidence="6">
    <location>
        <begin position="85"/>
        <end position="108"/>
    </location>
</feature>
<dbReference type="PANTHER" id="PTHR21659:SF16">
    <property type="entry name" value="UPF0057 MEMBRANE PROTEIN C04G6.5-RELATED"/>
    <property type="match status" value="1"/>
</dbReference>
<evidence type="ECO:0000256" key="7">
    <source>
        <dbReference type="SAM" id="SignalP"/>
    </source>
</evidence>
<comment type="caution">
    <text evidence="8">The sequence shown here is derived from an EMBL/GenBank/DDBJ whole genome shotgun (WGS) entry which is preliminary data.</text>
</comment>